<reference evidence="2 3" key="1">
    <citation type="submission" date="2024-10" db="EMBL/GenBank/DDBJ databases">
        <title>Updated reference genomes for cyclostephanoid diatoms.</title>
        <authorList>
            <person name="Roberts W.R."/>
            <person name="Alverson A.J."/>
        </authorList>
    </citation>
    <scope>NUCLEOTIDE SEQUENCE [LARGE SCALE GENOMIC DNA]</scope>
    <source>
        <strain evidence="2 3">AJA276-08</strain>
    </source>
</reference>
<feature type="compositionally biased region" description="Polar residues" evidence="1">
    <location>
        <begin position="720"/>
        <end position="732"/>
    </location>
</feature>
<dbReference type="Proteomes" id="UP001530315">
    <property type="component" value="Unassembled WGS sequence"/>
</dbReference>
<feature type="compositionally biased region" description="Basic and acidic residues" evidence="1">
    <location>
        <begin position="112"/>
        <end position="124"/>
    </location>
</feature>
<feature type="region of interest" description="Disordered" evidence="1">
    <location>
        <begin position="154"/>
        <end position="173"/>
    </location>
</feature>
<sequence>MSPSLSLTTPPPLARSSSFVDDHGGPAIIGGLPSSPPGPDGLADDHRPSSVARRAQSFTRVDGKGLWRSWRRNFKDKLLAVLDLVDNSLDAALGSGADGEEDDDDDSSDDDFVGRVHIYPDDYVRPPGMSSSSSSAALLPDHAPSDATTLTAATTPAAAATTRPPPSGLCIVNNSRRPIRPLREVLEVYSSSKTTSGAKEIGENGVGLKQGCATLSDLSFVLAKNGTERFVELGIIAESLQMAEGCYLPAFRFAMPEDDDVIPSLRDRMIDLLSRTEHANVAKCIERYGSKGVAVFGGGGARDALGRGVDRLCGHFDGMLDFFDSRHVFAVVLDGVSYGKTNDRSRQALDAIRDLRSVIPRTYLHVPAGFDFRIGTSSMNRERAVFHYWPQRLVELSSFHVDVNENVPWHIASGINNMPTSYKLRVFVGFDRMRINSPEEGKAASLYVYSRHSGRLIKHEQDARHALGLSTSGSTFCSGLTVLVDDIDGKLPLNPTKQDVAFAEQENGDVHKGNLFAWVGAVASFFYNYHLAKFDSKKLVLTEKIKAYGSDLTQVRMKDIDRSEFTTFIVHYKYYGNKSIRVQQSSAQEIVGIDTHFKLVCDKHPIMTPSSSITEHASKKRKFDRVQSGGSDQDEFLTIAQNCATAHAGMAGAYNGQSGTPQVINDNRMLSHPSYTGPHSNLHHQLLSPYFNGNVGQNPNNQQPHVLNPQCQEDFRGRQMNHSAGQQQQRAGNLNAPPRTITVESPRRSDRASCQTQISTRGKVTQQQQKLRNDDASPVASSNAYGDNANCRGEGDGANTTMADATSNDSDDESTGSTKSYYKDLCERLTVELEKRRAADRASKKEIKRLNEHVLELTKEVEQQQKMVSKHVNNVLPTSEVIDEGHI</sequence>
<dbReference type="EMBL" id="JALLAZ020001357">
    <property type="protein sequence ID" value="KAL3776369.1"/>
    <property type="molecule type" value="Genomic_DNA"/>
</dbReference>
<proteinExistence type="predicted"/>
<evidence type="ECO:0000313" key="2">
    <source>
        <dbReference type="EMBL" id="KAL3776369.1"/>
    </source>
</evidence>
<feature type="compositionally biased region" description="Polar residues" evidence="1">
    <location>
        <begin position="752"/>
        <end position="770"/>
    </location>
</feature>
<organism evidence="2 3">
    <name type="scientific">Stephanodiscus triporus</name>
    <dbReference type="NCBI Taxonomy" id="2934178"/>
    <lineage>
        <taxon>Eukaryota</taxon>
        <taxon>Sar</taxon>
        <taxon>Stramenopiles</taxon>
        <taxon>Ochrophyta</taxon>
        <taxon>Bacillariophyta</taxon>
        <taxon>Coscinodiscophyceae</taxon>
        <taxon>Thalassiosirophycidae</taxon>
        <taxon>Stephanodiscales</taxon>
        <taxon>Stephanodiscaceae</taxon>
        <taxon>Stephanodiscus</taxon>
    </lineage>
</organism>
<accession>A0ABD3NM65</accession>
<feature type="region of interest" description="Disordered" evidence="1">
    <location>
        <begin position="1"/>
        <end position="56"/>
    </location>
</feature>
<feature type="region of interest" description="Disordered" evidence="1">
    <location>
        <begin position="719"/>
        <end position="818"/>
    </location>
</feature>
<protein>
    <submittedName>
        <fullName evidence="2">Uncharacterized protein</fullName>
    </submittedName>
</protein>
<keyword evidence="3" id="KW-1185">Reference proteome</keyword>
<feature type="compositionally biased region" description="Acidic residues" evidence="1">
    <location>
        <begin position="98"/>
        <end position="111"/>
    </location>
</feature>
<gene>
    <name evidence="2" type="ORF">ACHAW5_004244</name>
</gene>
<feature type="compositionally biased region" description="Low complexity" evidence="1">
    <location>
        <begin position="1"/>
        <end position="18"/>
    </location>
</feature>
<feature type="compositionally biased region" description="Polar residues" evidence="1">
    <location>
        <begin position="798"/>
        <end position="808"/>
    </location>
</feature>
<evidence type="ECO:0000313" key="3">
    <source>
        <dbReference type="Proteomes" id="UP001530315"/>
    </source>
</evidence>
<comment type="caution">
    <text evidence="2">The sequence shown here is derived from an EMBL/GenBank/DDBJ whole genome shotgun (WGS) entry which is preliminary data.</text>
</comment>
<dbReference type="AlphaFoldDB" id="A0ABD3NM65"/>
<evidence type="ECO:0000256" key="1">
    <source>
        <dbReference type="SAM" id="MobiDB-lite"/>
    </source>
</evidence>
<feature type="region of interest" description="Disordered" evidence="1">
    <location>
        <begin position="94"/>
        <end position="147"/>
    </location>
</feature>
<name>A0ABD3NM65_9STRA</name>